<dbReference type="RefSeq" id="XP_005823008.1">
    <property type="nucleotide sequence ID" value="XM_005822951.1"/>
</dbReference>
<evidence type="ECO:0000313" key="6">
    <source>
        <dbReference type="EMBL" id="EKX36028.1"/>
    </source>
</evidence>
<dbReference type="Proteomes" id="UP000011087">
    <property type="component" value="Unassembled WGS sequence"/>
</dbReference>
<dbReference type="InterPro" id="IPR029026">
    <property type="entry name" value="tRNA_m1G_MTases_N"/>
</dbReference>
<feature type="compositionally biased region" description="Basic and acidic residues" evidence="5">
    <location>
        <begin position="323"/>
        <end position="333"/>
    </location>
</feature>
<dbReference type="AlphaFoldDB" id="L1IIE4"/>
<evidence type="ECO:0000256" key="4">
    <source>
        <dbReference type="ARBA" id="ARBA00022691"/>
    </source>
</evidence>
<keyword evidence="2" id="KW-0489">Methyltransferase</keyword>
<dbReference type="InterPro" id="IPR029028">
    <property type="entry name" value="Alpha/beta_knot_MTases"/>
</dbReference>
<name>L1IIE4_GUITC</name>
<dbReference type="PANTHER" id="PTHR40703">
    <property type="entry name" value="TRNA (PSEUDOURIDINE(54)-N(1))-METHYLTRANSFERASE"/>
    <property type="match status" value="1"/>
</dbReference>
<keyword evidence="4" id="KW-0949">S-adenosyl-L-methionine</keyword>
<evidence type="ECO:0000256" key="3">
    <source>
        <dbReference type="ARBA" id="ARBA00022679"/>
    </source>
</evidence>
<feature type="compositionally biased region" description="Basic residues" evidence="5">
    <location>
        <begin position="301"/>
        <end position="316"/>
    </location>
</feature>
<dbReference type="GeneID" id="17292769"/>
<dbReference type="OMA" id="DVWCRCV"/>
<keyword evidence="1" id="KW-0963">Cytoplasm</keyword>
<keyword evidence="3" id="KW-0808">Transferase</keyword>
<dbReference type="EnsemblProtists" id="EKX36028">
    <property type="protein sequence ID" value="EKX36028"/>
    <property type="gene ID" value="GUITHDRAFT_117817"/>
</dbReference>
<dbReference type="Pfam" id="PF04013">
    <property type="entry name" value="Methyltrn_RNA_2"/>
    <property type="match status" value="1"/>
</dbReference>
<dbReference type="OrthoDB" id="439808at2759"/>
<accession>L1IIE4</accession>
<evidence type="ECO:0000313" key="8">
    <source>
        <dbReference type="Proteomes" id="UP000011087"/>
    </source>
</evidence>
<dbReference type="PaxDb" id="55529-EKX36028"/>
<organism evidence="6">
    <name type="scientific">Guillardia theta (strain CCMP2712)</name>
    <name type="common">Cryptophyte</name>
    <dbReference type="NCBI Taxonomy" id="905079"/>
    <lineage>
        <taxon>Eukaryota</taxon>
        <taxon>Cryptophyceae</taxon>
        <taxon>Pyrenomonadales</taxon>
        <taxon>Geminigeraceae</taxon>
        <taxon>Guillardia</taxon>
    </lineage>
</organism>
<dbReference type="eggNOG" id="ENOG502STMQ">
    <property type="taxonomic scope" value="Eukaryota"/>
</dbReference>
<dbReference type="Gene3D" id="3.40.1280.10">
    <property type="match status" value="1"/>
</dbReference>
<proteinExistence type="predicted"/>
<dbReference type="KEGG" id="gtt:GUITHDRAFT_117817"/>
<feature type="region of interest" description="Disordered" evidence="5">
    <location>
        <begin position="300"/>
        <end position="333"/>
    </location>
</feature>
<evidence type="ECO:0000256" key="5">
    <source>
        <dbReference type="SAM" id="MobiDB-lite"/>
    </source>
</evidence>
<evidence type="ECO:0000313" key="7">
    <source>
        <dbReference type="EnsemblProtists" id="EKX36028"/>
    </source>
</evidence>
<dbReference type="HOGENOM" id="CLU_835344_0_0_1"/>
<reference evidence="6 8" key="1">
    <citation type="journal article" date="2012" name="Nature">
        <title>Algal genomes reveal evolutionary mosaicism and the fate of nucleomorphs.</title>
        <authorList>
            <consortium name="DOE Joint Genome Institute"/>
            <person name="Curtis B.A."/>
            <person name="Tanifuji G."/>
            <person name="Burki F."/>
            <person name="Gruber A."/>
            <person name="Irimia M."/>
            <person name="Maruyama S."/>
            <person name="Arias M.C."/>
            <person name="Ball S.G."/>
            <person name="Gile G.H."/>
            <person name="Hirakawa Y."/>
            <person name="Hopkins J.F."/>
            <person name="Kuo A."/>
            <person name="Rensing S.A."/>
            <person name="Schmutz J."/>
            <person name="Symeonidi A."/>
            <person name="Elias M."/>
            <person name="Eveleigh R.J."/>
            <person name="Herman E.K."/>
            <person name="Klute M.J."/>
            <person name="Nakayama T."/>
            <person name="Obornik M."/>
            <person name="Reyes-Prieto A."/>
            <person name="Armbrust E.V."/>
            <person name="Aves S.J."/>
            <person name="Beiko R.G."/>
            <person name="Coutinho P."/>
            <person name="Dacks J.B."/>
            <person name="Durnford D.G."/>
            <person name="Fast N.M."/>
            <person name="Green B.R."/>
            <person name="Grisdale C.J."/>
            <person name="Hempel F."/>
            <person name="Henrissat B."/>
            <person name="Hoppner M.P."/>
            <person name="Ishida K."/>
            <person name="Kim E."/>
            <person name="Koreny L."/>
            <person name="Kroth P.G."/>
            <person name="Liu Y."/>
            <person name="Malik S.B."/>
            <person name="Maier U.G."/>
            <person name="McRose D."/>
            <person name="Mock T."/>
            <person name="Neilson J.A."/>
            <person name="Onodera N.T."/>
            <person name="Poole A.M."/>
            <person name="Pritham E.J."/>
            <person name="Richards T.A."/>
            <person name="Rocap G."/>
            <person name="Roy S.W."/>
            <person name="Sarai C."/>
            <person name="Schaack S."/>
            <person name="Shirato S."/>
            <person name="Slamovits C.H."/>
            <person name="Spencer D.F."/>
            <person name="Suzuki S."/>
            <person name="Worden A.Z."/>
            <person name="Zauner S."/>
            <person name="Barry K."/>
            <person name="Bell C."/>
            <person name="Bharti A.K."/>
            <person name="Crow J.A."/>
            <person name="Grimwood J."/>
            <person name="Kramer R."/>
            <person name="Lindquist E."/>
            <person name="Lucas S."/>
            <person name="Salamov A."/>
            <person name="McFadden G.I."/>
            <person name="Lane C.E."/>
            <person name="Keeling P.J."/>
            <person name="Gray M.W."/>
            <person name="Grigoriev I.V."/>
            <person name="Archibald J.M."/>
        </authorList>
    </citation>
    <scope>NUCLEOTIDE SEQUENCE</scope>
    <source>
        <strain evidence="6 8">CCMP2712</strain>
    </source>
</reference>
<dbReference type="GO" id="GO:0008175">
    <property type="term" value="F:tRNA methyltransferase activity"/>
    <property type="evidence" value="ECO:0007669"/>
    <property type="project" value="InterPro"/>
</dbReference>
<reference evidence="7" key="3">
    <citation type="submission" date="2016-03" db="UniProtKB">
        <authorList>
            <consortium name="EnsemblProtists"/>
        </authorList>
    </citation>
    <scope>IDENTIFICATION</scope>
</reference>
<evidence type="ECO:0000256" key="2">
    <source>
        <dbReference type="ARBA" id="ARBA00022603"/>
    </source>
</evidence>
<dbReference type="InterPro" id="IPR007158">
    <property type="entry name" value="TrmY"/>
</dbReference>
<dbReference type="PANTHER" id="PTHR40703:SF1">
    <property type="entry name" value="TRNA (PSEUDOURIDINE(54)-N(1))-METHYLTRANSFERASE"/>
    <property type="match status" value="1"/>
</dbReference>
<dbReference type="GO" id="GO:0008757">
    <property type="term" value="F:S-adenosylmethionine-dependent methyltransferase activity"/>
    <property type="evidence" value="ECO:0007669"/>
    <property type="project" value="TreeGrafter"/>
</dbReference>
<reference evidence="8" key="2">
    <citation type="submission" date="2012-11" db="EMBL/GenBank/DDBJ databases">
        <authorList>
            <person name="Kuo A."/>
            <person name="Curtis B.A."/>
            <person name="Tanifuji G."/>
            <person name="Burki F."/>
            <person name="Gruber A."/>
            <person name="Irimia M."/>
            <person name="Maruyama S."/>
            <person name="Arias M.C."/>
            <person name="Ball S.G."/>
            <person name="Gile G.H."/>
            <person name="Hirakawa Y."/>
            <person name="Hopkins J.F."/>
            <person name="Rensing S.A."/>
            <person name="Schmutz J."/>
            <person name="Symeonidi A."/>
            <person name="Elias M."/>
            <person name="Eveleigh R.J."/>
            <person name="Herman E.K."/>
            <person name="Klute M.J."/>
            <person name="Nakayama T."/>
            <person name="Obornik M."/>
            <person name="Reyes-Prieto A."/>
            <person name="Armbrust E.V."/>
            <person name="Aves S.J."/>
            <person name="Beiko R.G."/>
            <person name="Coutinho P."/>
            <person name="Dacks J.B."/>
            <person name="Durnford D.G."/>
            <person name="Fast N.M."/>
            <person name="Green B.R."/>
            <person name="Grisdale C."/>
            <person name="Hempe F."/>
            <person name="Henrissat B."/>
            <person name="Hoppner M.P."/>
            <person name="Ishida K.-I."/>
            <person name="Kim E."/>
            <person name="Koreny L."/>
            <person name="Kroth P.G."/>
            <person name="Liu Y."/>
            <person name="Malik S.-B."/>
            <person name="Maier U.G."/>
            <person name="McRose D."/>
            <person name="Mock T."/>
            <person name="Neilson J.A."/>
            <person name="Onodera N.T."/>
            <person name="Poole A.M."/>
            <person name="Pritham E.J."/>
            <person name="Richards T.A."/>
            <person name="Rocap G."/>
            <person name="Roy S.W."/>
            <person name="Sarai C."/>
            <person name="Schaack S."/>
            <person name="Shirato S."/>
            <person name="Slamovits C.H."/>
            <person name="Spencer D.F."/>
            <person name="Suzuki S."/>
            <person name="Worden A.Z."/>
            <person name="Zauner S."/>
            <person name="Barry K."/>
            <person name="Bell C."/>
            <person name="Bharti A.K."/>
            <person name="Crow J.A."/>
            <person name="Grimwood J."/>
            <person name="Kramer R."/>
            <person name="Lindquist E."/>
            <person name="Lucas S."/>
            <person name="Salamov A."/>
            <person name="McFadden G.I."/>
            <person name="Lane C.E."/>
            <person name="Keeling P.J."/>
            <person name="Gray M.W."/>
            <person name="Grigoriev I.V."/>
            <person name="Archibald J.M."/>
        </authorList>
    </citation>
    <scope>NUCLEOTIDE SEQUENCE</scope>
    <source>
        <strain evidence="8">CCMP2712</strain>
    </source>
</reference>
<dbReference type="EMBL" id="JH993080">
    <property type="protein sequence ID" value="EKX36028.1"/>
    <property type="molecule type" value="Genomic_DNA"/>
</dbReference>
<protein>
    <submittedName>
        <fullName evidence="6 7">Uncharacterized protein</fullName>
    </submittedName>
</protein>
<dbReference type="SUPFAM" id="SSF75217">
    <property type="entry name" value="alpha/beta knot"/>
    <property type="match status" value="1"/>
</dbReference>
<gene>
    <name evidence="6" type="ORF">GUITHDRAFT_117817</name>
</gene>
<keyword evidence="8" id="KW-1185">Reference proteome</keyword>
<dbReference type="GO" id="GO:0030488">
    <property type="term" value="P:tRNA methylation"/>
    <property type="evidence" value="ECO:0007669"/>
    <property type="project" value="TreeGrafter"/>
</dbReference>
<evidence type="ECO:0000256" key="1">
    <source>
        <dbReference type="ARBA" id="ARBA00022490"/>
    </source>
</evidence>
<sequence>MGYSNDPASTFIFCEEAVDANPRPCPCFIRRYFVPLKRASPKFDLSNLREGRVDVGCRCITGSLFRSQSLRHNTEISLCFGGVGAGEEPLTVRISGGLVRNLMPDENHCSLRLKQCIDKFLLSRDEPYENVNDPTMKISKQKERQLAAKEAQNSRGIECRRSDLANAVYDALSYKMKSEEEGNDMQDGSAIMVELHPDGEPVDSFLQRLRKEWSGGDGEGDTTSSRKEFLVFLGDDKGLENEDSSLIQEMASKVRGRYHKVALGSSMLLASHCIVVMNFLLDSMLHACPQRLWDGPGKLVEKRRKQTQARRKKHQKTGTASERCTDPNMLKDP</sequence>